<accession>J3NKE5</accession>
<feature type="compositionally biased region" description="Basic and acidic residues" evidence="1">
    <location>
        <begin position="51"/>
        <end position="67"/>
    </location>
</feature>
<dbReference type="EMBL" id="GL385395">
    <property type="protein sequence ID" value="EJT81749.1"/>
    <property type="molecule type" value="Genomic_DNA"/>
</dbReference>
<dbReference type="EnsemblFungi" id="EJT81749">
    <property type="protein sequence ID" value="EJT81749"/>
    <property type="gene ID" value="GGTG_01724"/>
</dbReference>
<keyword evidence="2" id="KW-0732">Signal</keyword>
<dbReference type="VEuPathDB" id="FungiDB:GGTG_01724"/>
<evidence type="ECO:0000313" key="4">
    <source>
        <dbReference type="EnsemblFungi" id="EJT81749"/>
    </source>
</evidence>
<evidence type="ECO:0000313" key="5">
    <source>
        <dbReference type="Proteomes" id="UP000006039"/>
    </source>
</evidence>
<reference evidence="3" key="2">
    <citation type="submission" date="2010-07" db="EMBL/GenBank/DDBJ databases">
        <authorList>
            <consortium name="The Broad Institute Genome Sequencing Platform"/>
            <consortium name="Broad Institute Genome Sequencing Center for Infectious Disease"/>
            <person name="Ma L.-J."/>
            <person name="Dead R."/>
            <person name="Young S."/>
            <person name="Zeng Q."/>
            <person name="Koehrsen M."/>
            <person name="Alvarado L."/>
            <person name="Berlin A."/>
            <person name="Chapman S.B."/>
            <person name="Chen Z."/>
            <person name="Freedman E."/>
            <person name="Gellesch M."/>
            <person name="Goldberg J."/>
            <person name="Griggs A."/>
            <person name="Gujja S."/>
            <person name="Heilman E.R."/>
            <person name="Heiman D."/>
            <person name="Hepburn T."/>
            <person name="Howarth C."/>
            <person name="Jen D."/>
            <person name="Larson L."/>
            <person name="Mehta T."/>
            <person name="Neiman D."/>
            <person name="Pearson M."/>
            <person name="Roberts A."/>
            <person name="Saif S."/>
            <person name="Shea T."/>
            <person name="Shenoy N."/>
            <person name="Sisk P."/>
            <person name="Stolte C."/>
            <person name="Sykes S."/>
            <person name="Walk T."/>
            <person name="White J."/>
            <person name="Yandava C."/>
            <person name="Haas B."/>
            <person name="Nusbaum C."/>
            <person name="Birren B."/>
        </authorList>
    </citation>
    <scope>NUCLEOTIDE SEQUENCE</scope>
    <source>
        <strain evidence="3">R3-111a-1</strain>
    </source>
</reference>
<reference evidence="3" key="3">
    <citation type="submission" date="2010-09" db="EMBL/GenBank/DDBJ databases">
        <title>Annotation of Gaeumannomyces graminis var. tritici R3-111a-1.</title>
        <authorList>
            <consortium name="The Broad Institute Genome Sequencing Platform"/>
            <person name="Ma L.-J."/>
            <person name="Dead R."/>
            <person name="Young S.K."/>
            <person name="Zeng Q."/>
            <person name="Gargeya S."/>
            <person name="Fitzgerald M."/>
            <person name="Haas B."/>
            <person name="Abouelleil A."/>
            <person name="Alvarado L."/>
            <person name="Arachchi H.M."/>
            <person name="Berlin A."/>
            <person name="Brown A."/>
            <person name="Chapman S.B."/>
            <person name="Chen Z."/>
            <person name="Dunbar C."/>
            <person name="Freedman E."/>
            <person name="Gearin G."/>
            <person name="Gellesch M."/>
            <person name="Goldberg J."/>
            <person name="Griggs A."/>
            <person name="Gujja S."/>
            <person name="Heiman D."/>
            <person name="Howarth C."/>
            <person name="Larson L."/>
            <person name="Lui A."/>
            <person name="MacDonald P.J.P."/>
            <person name="Mehta T."/>
            <person name="Montmayeur A."/>
            <person name="Murphy C."/>
            <person name="Neiman D."/>
            <person name="Pearson M."/>
            <person name="Priest M."/>
            <person name="Roberts A."/>
            <person name="Saif S."/>
            <person name="Shea T."/>
            <person name="Shenoy N."/>
            <person name="Sisk P."/>
            <person name="Stolte C."/>
            <person name="Sykes S."/>
            <person name="Yandava C."/>
            <person name="Wortman J."/>
            <person name="Nusbaum C."/>
            <person name="Birren B."/>
        </authorList>
    </citation>
    <scope>NUCLEOTIDE SEQUENCE</scope>
    <source>
        <strain evidence="3">R3-111a-1</strain>
    </source>
</reference>
<organism evidence="3">
    <name type="scientific">Gaeumannomyces tritici (strain R3-111a-1)</name>
    <name type="common">Wheat and barley take-all root rot fungus</name>
    <name type="synonym">Gaeumannomyces graminis var. tritici</name>
    <dbReference type="NCBI Taxonomy" id="644352"/>
    <lineage>
        <taxon>Eukaryota</taxon>
        <taxon>Fungi</taxon>
        <taxon>Dikarya</taxon>
        <taxon>Ascomycota</taxon>
        <taxon>Pezizomycotina</taxon>
        <taxon>Sordariomycetes</taxon>
        <taxon>Sordariomycetidae</taxon>
        <taxon>Magnaporthales</taxon>
        <taxon>Magnaporthaceae</taxon>
        <taxon>Gaeumannomyces</taxon>
    </lineage>
</organism>
<feature type="region of interest" description="Disordered" evidence="1">
    <location>
        <begin position="35"/>
        <end position="134"/>
    </location>
</feature>
<protein>
    <recommendedName>
        <fullName evidence="6">Secreted protein</fullName>
    </recommendedName>
</protein>
<reference evidence="4" key="5">
    <citation type="submission" date="2018-04" db="UniProtKB">
        <authorList>
            <consortium name="EnsemblFungi"/>
        </authorList>
    </citation>
    <scope>IDENTIFICATION</scope>
    <source>
        <strain evidence="4">R3-111a-1</strain>
    </source>
</reference>
<evidence type="ECO:0000313" key="3">
    <source>
        <dbReference type="EMBL" id="EJT81749.1"/>
    </source>
</evidence>
<reference evidence="4" key="4">
    <citation type="journal article" date="2015" name="G3 (Bethesda)">
        <title>Genome sequences of three phytopathogenic species of the Magnaporthaceae family of fungi.</title>
        <authorList>
            <person name="Okagaki L.H."/>
            <person name="Nunes C.C."/>
            <person name="Sailsbery J."/>
            <person name="Clay B."/>
            <person name="Brown D."/>
            <person name="John T."/>
            <person name="Oh Y."/>
            <person name="Young N."/>
            <person name="Fitzgerald M."/>
            <person name="Haas B.J."/>
            <person name="Zeng Q."/>
            <person name="Young S."/>
            <person name="Adiconis X."/>
            <person name="Fan L."/>
            <person name="Levin J.Z."/>
            <person name="Mitchell T.K."/>
            <person name="Okubara P.A."/>
            <person name="Farman M.L."/>
            <person name="Kohn L.M."/>
            <person name="Birren B."/>
            <person name="Ma L.-J."/>
            <person name="Dean R.A."/>
        </authorList>
    </citation>
    <scope>NUCLEOTIDE SEQUENCE</scope>
    <source>
        <strain evidence="4">R3-111a-1</strain>
    </source>
</reference>
<dbReference type="AlphaFoldDB" id="J3NKE5"/>
<evidence type="ECO:0008006" key="6">
    <source>
        <dbReference type="Google" id="ProtNLM"/>
    </source>
</evidence>
<dbReference type="Proteomes" id="UP000006039">
    <property type="component" value="Unassembled WGS sequence"/>
</dbReference>
<proteinExistence type="predicted"/>
<sequence>MSRSLGFIFWFYFLFCRGSPLARTCGVLGVSSKSSRRLRGQGEGGGAKQRKWADEVGVRGKGDDDGWLRASQQGLRHRLREIQLGPSLPRHRRIGHQGPTAYDDYDSGNGSDKWQRQPPGAPNLPSQSASPRAHLGLAIAGFSHWDKKRHKRQ</sequence>
<keyword evidence="5" id="KW-1185">Reference proteome</keyword>
<reference evidence="5" key="1">
    <citation type="submission" date="2010-07" db="EMBL/GenBank/DDBJ databases">
        <title>The genome sequence of Gaeumannomyces graminis var. tritici strain R3-111a-1.</title>
        <authorList>
            <consortium name="The Broad Institute Genome Sequencing Platform"/>
            <person name="Ma L.-J."/>
            <person name="Dead R."/>
            <person name="Young S."/>
            <person name="Zeng Q."/>
            <person name="Koehrsen M."/>
            <person name="Alvarado L."/>
            <person name="Berlin A."/>
            <person name="Chapman S.B."/>
            <person name="Chen Z."/>
            <person name="Freedman E."/>
            <person name="Gellesch M."/>
            <person name="Goldberg J."/>
            <person name="Griggs A."/>
            <person name="Gujja S."/>
            <person name="Heilman E.R."/>
            <person name="Heiman D."/>
            <person name="Hepburn T."/>
            <person name="Howarth C."/>
            <person name="Jen D."/>
            <person name="Larson L."/>
            <person name="Mehta T."/>
            <person name="Neiman D."/>
            <person name="Pearson M."/>
            <person name="Roberts A."/>
            <person name="Saif S."/>
            <person name="Shea T."/>
            <person name="Shenoy N."/>
            <person name="Sisk P."/>
            <person name="Stolte C."/>
            <person name="Sykes S."/>
            <person name="Walk T."/>
            <person name="White J."/>
            <person name="Yandava C."/>
            <person name="Haas B."/>
            <person name="Nusbaum C."/>
            <person name="Birren B."/>
        </authorList>
    </citation>
    <scope>NUCLEOTIDE SEQUENCE [LARGE SCALE GENOMIC DNA]</scope>
    <source>
        <strain evidence="5">R3-111a-1</strain>
    </source>
</reference>
<dbReference type="GeneID" id="20342182"/>
<feature type="signal peptide" evidence="2">
    <location>
        <begin position="1"/>
        <end position="18"/>
    </location>
</feature>
<dbReference type="RefSeq" id="XP_009217758.1">
    <property type="nucleotide sequence ID" value="XM_009219494.1"/>
</dbReference>
<evidence type="ECO:0000256" key="1">
    <source>
        <dbReference type="SAM" id="MobiDB-lite"/>
    </source>
</evidence>
<name>J3NKE5_GAET3</name>
<evidence type="ECO:0000256" key="2">
    <source>
        <dbReference type="SAM" id="SignalP"/>
    </source>
</evidence>
<feature type="chain" id="PRO_5015094150" description="Secreted protein" evidence="2">
    <location>
        <begin position="19"/>
        <end position="153"/>
    </location>
</feature>
<gene>
    <name evidence="4" type="primary">20342182</name>
    <name evidence="3" type="ORF">GGTG_01724</name>
</gene>
<dbReference type="HOGENOM" id="CLU_1713357_0_0_1"/>